<name>A0A5R9EJ40_9LACT</name>
<comment type="caution">
    <text evidence="3">The sequence shown here is derived from an EMBL/GenBank/DDBJ whole genome shotgun (WGS) entry which is preliminary data.</text>
</comment>
<gene>
    <name evidence="3" type="ORF">FEZ33_00005</name>
</gene>
<evidence type="ECO:0000256" key="1">
    <source>
        <dbReference type="SAM" id="MobiDB-lite"/>
    </source>
</evidence>
<dbReference type="EMBL" id="VBSP01000001">
    <property type="protein sequence ID" value="TLQ49409.1"/>
    <property type="molecule type" value="Genomic_DNA"/>
</dbReference>
<keyword evidence="2" id="KW-0732">Signal</keyword>
<proteinExistence type="predicted"/>
<sequence>MIFIKRFLLLTSILATLMPYTNSYTPNTAVLAQDTSSVQERNRVDEDETEKDNEDDSLKPEDIEGAVIHEPVLPTDYDEEEIESLPEDGTEAGYTEESLNVNGYEFSFKDMRGNEGFGDHFDELNEVLNENRLAYVGQNNINTFFGHYYDLSGTGVFNPLADQGLLEIGTEVVITDEDGLSKGYEITQTIEFLHENQQKQFYGDDYMPDLAYYGNGDDMVYIQYCRWDIQTGLLITNIGYRIW</sequence>
<evidence type="ECO:0000313" key="3">
    <source>
        <dbReference type="EMBL" id="TLQ49409.1"/>
    </source>
</evidence>
<feature type="chain" id="PRO_5038399744" evidence="2">
    <location>
        <begin position="24"/>
        <end position="243"/>
    </location>
</feature>
<protein>
    <submittedName>
        <fullName evidence="3">Uncharacterized protein</fullName>
    </submittedName>
</protein>
<evidence type="ECO:0000256" key="2">
    <source>
        <dbReference type="SAM" id="SignalP"/>
    </source>
</evidence>
<evidence type="ECO:0000313" key="4">
    <source>
        <dbReference type="Proteomes" id="UP000306420"/>
    </source>
</evidence>
<feature type="compositionally biased region" description="Acidic residues" evidence="1">
    <location>
        <begin position="45"/>
        <end position="55"/>
    </location>
</feature>
<accession>A0A5R9EJ40</accession>
<feature type="region of interest" description="Disordered" evidence="1">
    <location>
        <begin position="31"/>
        <end position="70"/>
    </location>
</feature>
<feature type="signal peptide" evidence="2">
    <location>
        <begin position="1"/>
        <end position="23"/>
    </location>
</feature>
<dbReference type="Proteomes" id="UP000306420">
    <property type="component" value="Unassembled WGS sequence"/>
</dbReference>
<dbReference type="OrthoDB" id="2139350at2"/>
<organism evidence="3 4">
    <name type="scientific">Ruoffia tabacinasalis</name>
    <dbReference type="NCBI Taxonomy" id="87458"/>
    <lineage>
        <taxon>Bacteria</taxon>
        <taxon>Bacillati</taxon>
        <taxon>Bacillota</taxon>
        <taxon>Bacilli</taxon>
        <taxon>Lactobacillales</taxon>
        <taxon>Aerococcaceae</taxon>
        <taxon>Ruoffia</taxon>
    </lineage>
</organism>
<dbReference type="AlphaFoldDB" id="A0A5R9EJ40"/>
<reference evidence="3 4" key="1">
    <citation type="submission" date="2019-05" db="EMBL/GenBank/DDBJ databases">
        <title>The metagenome of a microbial culture collection derived from dairy environment covers the genomic content of the human microbiome.</title>
        <authorList>
            <person name="Roder T."/>
            <person name="Wuthrich D."/>
            <person name="Sattari Z."/>
            <person name="Von Ah U."/>
            <person name="Bar C."/>
            <person name="Ronchi F."/>
            <person name="Macpherson A.J."/>
            <person name="Ganal-Vonarburg S.C."/>
            <person name="Bruggmann R."/>
            <person name="Vergeres G."/>
        </authorList>
    </citation>
    <scope>NUCLEOTIDE SEQUENCE [LARGE SCALE GENOMIC DNA]</scope>
    <source>
        <strain evidence="3 4">FAM 24227</strain>
    </source>
</reference>
<dbReference type="RefSeq" id="WP_138403331.1">
    <property type="nucleotide sequence ID" value="NZ_VBSP01000001.1"/>
</dbReference>